<feature type="transmembrane region" description="Helical" evidence="1">
    <location>
        <begin position="12"/>
        <end position="34"/>
    </location>
</feature>
<keyword evidence="1" id="KW-1133">Transmembrane helix</keyword>
<organism evidence="2 3">
    <name type="scientific">Massilia psychrophila</name>
    <dbReference type="NCBI Taxonomy" id="1603353"/>
    <lineage>
        <taxon>Bacteria</taxon>
        <taxon>Pseudomonadati</taxon>
        <taxon>Pseudomonadota</taxon>
        <taxon>Betaproteobacteria</taxon>
        <taxon>Burkholderiales</taxon>
        <taxon>Oxalobacteraceae</taxon>
        <taxon>Telluria group</taxon>
        <taxon>Massilia</taxon>
    </lineage>
</organism>
<evidence type="ECO:0000313" key="2">
    <source>
        <dbReference type="EMBL" id="PIL38261.1"/>
    </source>
</evidence>
<dbReference type="Proteomes" id="UP000228593">
    <property type="component" value="Unassembled WGS sequence"/>
</dbReference>
<dbReference type="InterPro" id="IPR012902">
    <property type="entry name" value="N_methyl_site"/>
</dbReference>
<sequence length="181" mass="18430">MRFAGGFTLIEVLVALLVLTIGILGASATQLAALRSGHQSRLMSDGVRLAGLLADSMRANIEPMGAADPDNPYLQLRYDAATDGAPASAPQCLAGAGCGAIQMAEADIDQVRQALHERFPGGRVAVCRDSGAWGAGRGALRWACDGASRGAPIVIKLGWRGKETGGGAAPGVVIALPGVVE</sequence>
<keyword evidence="1" id="KW-0472">Membrane</keyword>
<evidence type="ECO:0000256" key="1">
    <source>
        <dbReference type="SAM" id="Phobius"/>
    </source>
</evidence>
<keyword evidence="1" id="KW-0812">Transmembrane</keyword>
<dbReference type="EMBL" id="PDOB01000042">
    <property type="protein sequence ID" value="PIL38261.1"/>
    <property type="molecule type" value="Genomic_DNA"/>
</dbReference>
<evidence type="ECO:0000313" key="3">
    <source>
        <dbReference type="Proteomes" id="UP000228593"/>
    </source>
</evidence>
<protein>
    <submittedName>
        <fullName evidence="2">Type IV pilus modification protein PilV</fullName>
    </submittedName>
</protein>
<dbReference type="OrthoDB" id="8724817at2"/>
<dbReference type="Pfam" id="PF07963">
    <property type="entry name" value="N_methyl"/>
    <property type="match status" value="1"/>
</dbReference>
<gene>
    <name evidence="2" type="primary">pilV</name>
    <name evidence="2" type="ORF">CR103_19050</name>
</gene>
<reference evidence="2 3" key="1">
    <citation type="submission" date="2017-10" db="EMBL/GenBank/DDBJ databases">
        <title>Massilia psychrophilum sp. nov., a novel purple-pigmented bacterium isolated from Tianshan glacier, Xinjiang Municipality, China.</title>
        <authorList>
            <person name="Wang H."/>
        </authorList>
    </citation>
    <scope>NUCLEOTIDE SEQUENCE [LARGE SCALE GENOMIC DNA]</scope>
    <source>
        <strain evidence="2 3">JCM 30813</strain>
    </source>
</reference>
<comment type="caution">
    <text evidence="2">The sequence shown here is derived from an EMBL/GenBank/DDBJ whole genome shotgun (WGS) entry which is preliminary data.</text>
</comment>
<keyword evidence="3" id="KW-1185">Reference proteome</keyword>
<dbReference type="NCBIfam" id="TIGR02532">
    <property type="entry name" value="IV_pilin_GFxxxE"/>
    <property type="match status" value="1"/>
</dbReference>
<proteinExistence type="predicted"/>
<dbReference type="AlphaFoldDB" id="A0A2G8SWX5"/>
<name>A0A2G8SWX5_9BURK</name>
<accession>A0A2G8SWX5</accession>
<dbReference type="PROSITE" id="PS00409">
    <property type="entry name" value="PROKAR_NTER_METHYL"/>
    <property type="match status" value="1"/>
</dbReference>
<dbReference type="NCBIfam" id="TIGR02523">
    <property type="entry name" value="type_IV_pilV"/>
    <property type="match status" value="1"/>
</dbReference>
<dbReference type="InterPro" id="IPR013362">
    <property type="entry name" value="Pilus_4_PilV"/>
</dbReference>